<keyword evidence="9 11" id="KW-0472">Membrane</keyword>
<dbReference type="Pfam" id="PF01663">
    <property type="entry name" value="Phosphodiest"/>
    <property type="match status" value="1"/>
</dbReference>
<keyword evidence="5" id="KW-0808">Transferase</keyword>
<dbReference type="Proteomes" id="UP000092730">
    <property type="component" value="Chromosome 1"/>
</dbReference>
<dbReference type="GO" id="GO:0051377">
    <property type="term" value="F:mannose-ethanolamine phosphotransferase activity"/>
    <property type="evidence" value="ECO:0007669"/>
    <property type="project" value="InterPro"/>
</dbReference>
<sequence length="1069" mass="117081">MAETAPPSAEEKPSSSSSFKQIRSSSWLRNLSRWNLAVLLLLYITSLHIIGLYIFTKGFLLTRLTIPHISPSYTPSNAAPIPATHSKAVILVIDALRTDFVSPHYPSPKSPYHHGILTLPSELSASQPDHSLIFNAFSDPPTATMQRIKGITTGSLPTFIDISSNFASTAIEEDSLIRQLLNANKSIGFMGDDTWVNLFPDSFNLSHPYDSFNVEDLHTVDEGVIEHIFPYLQPSNQTKWDVLIGHFLGVDHVGHRVGPNVETMKTKLTQMDQVLRQIVDLIDDDTLLVLLGDHGMDDKGNHGGDSELETSSAMWLYSKSKPLTTTAIEAGITTSYTFPGSQKSLRHINQIDLVPTLSLLLGLPIPFNNLGSVIPECFSNDLSTLEAATRANAEQIDRYLEAYGDESLRAALQGSWNKARASLDHIVSDGSPETDVDATAPSGVGKVADWIRKGKEVSKRLAGSEQTIQAQRESIRHHQYYSLSALKHLRALWAQFSLPLILVGALILGLSALTLIALYVGVRNNSINWDVYARLALETSFTAAGIIGSIVGTLAGIYTAQPSTAIKVFIITSAIVSELVIIFPLFLKVSLPQTFSINRYIGPLLLFAHSISFASNSFIMWEDRMVLFFLTTIPIIYLLKALSAPTADMRIKIIGLSLAYAIITRLVGAVTVCREEQQPYCRVTFYSGNTPVSARWVVFAIIPLALQLPRAIGITLSRSKSLAGSAPFFLGYLWRGILLLNASYWVLEYLEHHSDSIGLTNAAISTAGFLKIWLARVSIGINLGALPYIWFISPLCISVQKKVDQSTGENQVEVLGFANSYGSTYILFYIIPFTLVHLTNQPMGQLVLSGLLVGLLVYLELVDTRRDAIILQQSFNANAAGGGGPGNFDGTLDTSSSIVRPSFTDLIPLVLGGFLGFYSTGHQAVLSSIQWKSAFIGFKVVTYPISPILVIINTWGTFFLSALGIPLLALWNISPVPSGNQGTSNRPILTHTLQLILGFMLYHTIITFSSAITSAWLRRHLMVWKVFAPRFMLSGVTLLVVDLGCLVALLVGVRVTGWKVKRTFGCESV</sequence>
<feature type="transmembrane region" description="Helical" evidence="11">
    <location>
        <begin position="566"/>
        <end position="587"/>
    </location>
</feature>
<dbReference type="PANTHER" id="PTHR23071">
    <property type="entry name" value="PHOSPHATIDYLINOSITOL GLYCAN"/>
    <property type="match status" value="1"/>
</dbReference>
<dbReference type="EMBL" id="KI894018">
    <property type="protein sequence ID" value="OCF29164.1"/>
    <property type="molecule type" value="Genomic_DNA"/>
</dbReference>
<feature type="transmembrane region" description="Helical" evidence="11">
    <location>
        <begin position="34"/>
        <end position="55"/>
    </location>
</feature>
<comment type="pathway">
    <text evidence="2">Glycolipid biosynthesis; glycosylphosphatidylinositol-anchor biosynthesis.</text>
</comment>
<feature type="transmembrane region" description="Helical" evidence="11">
    <location>
        <begin position="812"/>
        <end position="831"/>
    </location>
</feature>
<feature type="transmembrane region" description="Helical" evidence="11">
    <location>
        <begin position="1032"/>
        <end position="1053"/>
    </location>
</feature>
<accession>A0A1B9GDT1</accession>
<evidence type="ECO:0000256" key="4">
    <source>
        <dbReference type="ARBA" id="ARBA00022502"/>
    </source>
</evidence>
<evidence type="ECO:0000256" key="8">
    <source>
        <dbReference type="ARBA" id="ARBA00022989"/>
    </source>
</evidence>
<evidence type="ECO:0000313" key="13">
    <source>
        <dbReference type="EMBL" id="WVW80003.1"/>
    </source>
</evidence>
<dbReference type="RefSeq" id="XP_019050234.1">
    <property type="nucleotide sequence ID" value="XM_019187356.1"/>
</dbReference>
<feature type="transmembrane region" description="Helical" evidence="11">
    <location>
        <begin position="767"/>
        <end position="791"/>
    </location>
</feature>
<dbReference type="OrthoDB" id="272139at2759"/>
<feature type="transmembrane region" description="Helical" evidence="11">
    <location>
        <begin position="625"/>
        <end position="642"/>
    </location>
</feature>
<name>A0A1B9GDT1_9TREE</name>
<feature type="transmembrane region" description="Helical" evidence="11">
    <location>
        <begin position="496"/>
        <end position="520"/>
    </location>
</feature>
<dbReference type="InterPro" id="IPR037675">
    <property type="entry name" value="PIG-O_N"/>
</dbReference>
<dbReference type="GO" id="GO:0005789">
    <property type="term" value="C:endoplasmic reticulum membrane"/>
    <property type="evidence" value="ECO:0007669"/>
    <property type="project" value="UniProtKB-SubCell"/>
</dbReference>
<evidence type="ECO:0000256" key="5">
    <source>
        <dbReference type="ARBA" id="ARBA00022679"/>
    </source>
</evidence>
<feature type="transmembrane region" description="Helical" evidence="11">
    <location>
        <begin position="541"/>
        <end position="560"/>
    </location>
</feature>
<dbReference type="GO" id="GO:0006506">
    <property type="term" value="P:GPI anchor biosynthetic process"/>
    <property type="evidence" value="ECO:0007669"/>
    <property type="project" value="UniProtKB-UniPathway"/>
</dbReference>
<gene>
    <name evidence="12" type="ORF">I302_00660</name>
    <name evidence="13" type="ORF">I302_101976</name>
</gene>
<keyword evidence="8 11" id="KW-1133">Transmembrane helix</keyword>
<dbReference type="UniPathway" id="UPA00196"/>
<keyword evidence="7" id="KW-0256">Endoplasmic reticulum</keyword>
<keyword evidence="10" id="KW-0325">Glycoprotein</keyword>
<dbReference type="AlphaFoldDB" id="A0A1B9GDT1"/>
<dbReference type="VEuPathDB" id="FungiDB:I302_00660"/>
<dbReference type="Gene3D" id="3.40.720.10">
    <property type="entry name" value="Alkaline Phosphatase, subunit A"/>
    <property type="match status" value="1"/>
</dbReference>
<feature type="transmembrane region" description="Helical" evidence="11">
    <location>
        <begin position="906"/>
        <end position="925"/>
    </location>
</feature>
<feature type="transmembrane region" description="Helical" evidence="11">
    <location>
        <begin position="599"/>
        <end position="619"/>
    </location>
</feature>
<dbReference type="InterPro" id="IPR017850">
    <property type="entry name" value="Alkaline_phosphatase_core_sf"/>
</dbReference>
<dbReference type="KEGG" id="kbi:30205059"/>
<protein>
    <submittedName>
        <fullName evidence="12">Phosphatidylinositol glycan, class O</fullName>
    </submittedName>
</protein>
<dbReference type="CDD" id="cd16023">
    <property type="entry name" value="GPI_EPT_3"/>
    <property type="match status" value="1"/>
</dbReference>
<dbReference type="SUPFAM" id="SSF53649">
    <property type="entry name" value="Alkaline phosphatase-like"/>
    <property type="match status" value="1"/>
</dbReference>
<evidence type="ECO:0000256" key="7">
    <source>
        <dbReference type="ARBA" id="ARBA00022824"/>
    </source>
</evidence>
<evidence type="ECO:0000313" key="14">
    <source>
        <dbReference type="Proteomes" id="UP000092730"/>
    </source>
</evidence>
<reference evidence="12" key="3">
    <citation type="submission" date="2014-01" db="EMBL/GenBank/DDBJ databases">
        <title>Evolution of pathogenesis and genome organization in the Tremellales.</title>
        <authorList>
            <person name="Cuomo C."/>
            <person name="Litvintseva A."/>
            <person name="Heitman J."/>
            <person name="Chen Y."/>
            <person name="Sun S."/>
            <person name="Springer D."/>
            <person name="Dromer F."/>
            <person name="Young S."/>
            <person name="Zeng Q."/>
            <person name="Chapman S."/>
            <person name="Gujja S."/>
            <person name="Saif S."/>
            <person name="Birren B."/>
        </authorList>
    </citation>
    <scope>NUCLEOTIDE SEQUENCE</scope>
    <source>
        <strain evidence="12">CBS 10118</strain>
    </source>
</reference>
<dbReference type="STRING" id="1296100.A0A1B9GDT1"/>
<dbReference type="EMBL" id="CP144541">
    <property type="protein sequence ID" value="WVW80003.1"/>
    <property type="molecule type" value="Genomic_DNA"/>
</dbReference>
<evidence type="ECO:0000256" key="11">
    <source>
        <dbReference type="SAM" id="Phobius"/>
    </source>
</evidence>
<feature type="transmembrane region" description="Helical" evidence="11">
    <location>
        <begin position="992"/>
        <end position="1012"/>
    </location>
</feature>
<feature type="transmembrane region" description="Helical" evidence="11">
    <location>
        <begin position="945"/>
        <end position="971"/>
    </location>
</feature>
<evidence type="ECO:0000256" key="10">
    <source>
        <dbReference type="ARBA" id="ARBA00023180"/>
    </source>
</evidence>
<dbReference type="InterPro" id="IPR002591">
    <property type="entry name" value="Phosphodiest/P_Trfase"/>
</dbReference>
<feature type="transmembrane region" description="Helical" evidence="11">
    <location>
        <begin position="692"/>
        <end position="716"/>
    </location>
</feature>
<reference evidence="13" key="2">
    <citation type="submission" date="2013-07" db="EMBL/GenBank/DDBJ databases">
        <authorList>
            <consortium name="The Broad Institute Genome Sequencing Platform"/>
            <person name="Cuomo C."/>
            <person name="Litvintseva A."/>
            <person name="Chen Y."/>
            <person name="Heitman J."/>
            <person name="Sun S."/>
            <person name="Springer D."/>
            <person name="Dromer F."/>
            <person name="Young S.K."/>
            <person name="Zeng Q."/>
            <person name="Gargeya S."/>
            <person name="Fitzgerald M."/>
            <person name="Abouelleil A."/>
            <person name="Alvarado L."/>
            <person name="Berlin A.M."/>
            <person name="Chapman S.B."/>
            <person name="Dewar J."/>
            <person name="Goldberg J."/>
            <person name="Griggs A."/>
            <person name="Gujja S."/>
            <person name="Hansen M."/>
            <person name="Howarth C."/>
            <person name="Imamovic A."/>
            <person name="Larimer J."/>
            <person name="McCowan C."/>
            <person name="Murphy C."/>
            <person name="Pearson M."/>
            <person name="Priest M."/>
            <person name="Roberts A."/>
            <person name="Saif S."/>
            <person name="Shea T."/>
            <person name="Sykes S."/>
            <person name="Wortman J."/>
            <person name="Nusbaum C."/>
            <person name="Birren B."/>
        </authorList>
    </citation>
    <scope>NUCLEOTIDE SEQUENCE</scope>
    <source>
        <strain evidence="13">CBS 10118</strain>
    </source>
</reference>
<dbReference type="InterPro" id="IPR039524">
    <property type="entry name" value="PIGO/GPI13"/>
</dbReference>
<evidence type="ECO:0000256" key="1">
    <source>
        <dbReference type="ARBA" id="ARBA00004477"/>
    </source>
</evidence>
<evidence type="ECO:0000256" key="3">
    <source>
        <dbReference type="ARBA" id="ARBA00008695"/>
    </source>
</evidence>
<feature type="transmembrane region" description="Helical" evidence="11">
    <location>
        <begin position="654"/>
        <end position="672"/>
    </location>
</feature>
<organism evidence="12">
    <name type="scientific">Kwoniella bestiolae CBS 10118</name>
    <dbReference type="NCBI Taxonomy" id="1296100"/>
    <lineage>
        <taxon>Eukaryota</taxon>
        <taxon>Fungi</taxon>
        <taxon>Dikarya</taxon>
        <taxon>Basidiomycota</taxon>
        <taxon>Agaricomycotina</taxon>
        <taxon>Tremellomycetes</taxon>
        <taxon>Tremellales</taxon>
        <taxon>Cryptococcaceae</taxon>
        <taxon>Kwoniella</taxon>
    </lineage>
</organism>
<dbReference type="PANTHER" id="PTHR23071:SF1">
    <property type="entry name" value="GPI ETHANOLAMINE PHOSPHATE TRANSFERASE 3"/>
    <property type="match status" value="1"/>
</dbReference>
<evidence type="ECO:0000313" key="12">
    <source>
        <dbReference type="EMBL" id="OCF29164.1"/>
    </source>
</evidence>
<evidence type="ECO:0000256" key="2">
    <source>
        <dbReference type="ARBA" id="ARBA00004687"/>
    </source>
</evidence>
<evidence type="ECO:0000256" key="6">
    <source>
        <dbReference type="ARBA" id="ARBA00022692"/>
    </source>
</evidence>
<evidence type="ECO:0000256" key="9">
    <source>
        <dbReference type="ARBA" id="ARBA00023136"/>
    </source>
</evidence>
<keyword evidence="6 11" id="KW-0812">Transmembrane</keyword>
<keyword evidence="14" id="KW-1185">Reference proteome</keyword>
<proteinExistence type="inferred from homology"/>
<comment type="similarity">
    <text evidence="3">Belongs to the PIGG/PIGN/PIGO family. PIGO subfamily.</text>
</comment>
<comment type="subcellular location">
    <subcellularLocation>
        <location evidence="1">Endoplasmic reticulum membrane</location>
        <topology evidence="1">Multi-pass membrane protein</topology>
    </subcellularLocation>
</comment>
<reference evidence="13" key="4">
    <citation type="submission" date="2024-02" db="EMBL/GenBank/DDBJ databases">
        <title>Comparative genomics of Cryptococcus and Kwoniella reveals pathogenesis evolution and contrasting modes of karyotype evolution via chromosome fusion or intercentromeric recombination.</title>
        <authorList>
            <person name="Coelho M.A."/>
            <person name="David-Palma M."/>
            <person name="Shea T."/>
            <person name="Bowers K."/>
            <person name="McGinley-Smith S."/>
            <person name="Mohammad A.W."/>
            <person name="Gnirke A."/>
            <person name="Yurkov A.M."/>
            <person name="Nowrousian M."/>
            <person name="Sun S."/>
            <person name="Cuomo C.A."/>
            <person name="Heitman J."/>
        </authorList>
    </citation>
    <scope>NUCLEOTIDE SEQUENCE</scope>
    <source>
        <strain evidence="13">CBS 10118</strain>
    </source>
</reference>
<dbReference type="GeneID" id="30205059"/>
<keyword evidence="4" id="KW-0337">GPI-anchor biosynthesis</keyword>
<reference evidence="12" key="1">
    <citation type="submission" date="2013-07" db="EMBL/GenBank/DDBJ databases">
        <title>The Genome Sequence of Cryptococcus bestiolae CBS10118.</title>
        <authorList>
            <consortium name="The Broad Institute Genome Sequencing Platform"/>
            <person name="Cuomo C."/>
            <person name="Litvintseva A."/>
            <person name="Chen Y."/>
            <person name="Heitman J."/>
            <person name="Sun S."/>
            <person name="Springer D."/>
            <person name="Dromer F."/>
            <person name="Young S.K."/>
            <person name="Zeng Q."/>
            <person name="Gargeya S."/>
            <person name="Fitzgerald M."/>
            <person name="Abouelleil A."/>
            <person name="Alvarado L."/>
            <person name="Berlin A.M."/>
            <person name="Chapman S.B."/>
            <person name="Dewar J."/>
            <person name="Goldberg J."/>
            <person name="Griggs A."/>
            <person name="Gujja S."/>
            <person name="Hansen M."/>
            <person name="Howarth C."/>
            <person name="Imamovic A."/>
            <person name="Larimer J."/>
            <person name="McCowan C."/>
            <person name="Murphy C."/>
            <person name="Pearson M."/>
            <person name="Priest M."/>
            <person name="Roberts A."/>
            <person name="Saif S."/>
            <person name="Shea T."/>
            <person name="Sykes S."/>
            <person name="Wortman J."/>
            <person name="Nusbaum C."/>
            <person name="Birren B."/>
        </authorList>
    </citation>
    <scope>NUCLEOTIDE SEQUENCE [LARGE SCALE GENOMIC DNA]</scope>
    <source>
        <strain evidence="12">CBS 10118</strain>
    </source>
</reference>
<feature type="transmembrane region" description="Helical" evidence="11">
    <location>
        <begin position="843"/>
        <end position="862"/>
    </location>
</feature>